<name>A0ABY3X9J5_9GAMM</name>
<keyword evidence="1" id="KW-0732">Signal</keyword>
<accession>A0ABY3X9J5</accession>
<gene>
    <name evidence="2" type="ORF">MOV92_22605</name>
</gene>
<reference evidence="2 3" key="1">
    <citation type="submission" date="2022-03" db="EMBL/GenBank/DDBJ databases">
        <title>Complete genome sequence of Lysobacter capsici VKM B-2533 and Lysobacter gummosus 10.1.1, promising sources of lytic agents.</title>
        <authorList>
            <person name="Tarlachkov S.V."/>
            <person name="Kudryakova I.V."/>
            <person name="Afoshin A.S."/>
            <person name="Leontyevskaya E.A."/>
            <person name="Leontyevskaya N.V."/>
        </authorList>
    </citation>
    <scope>NUCLEOTIDE SEQUENCE [LARGE SCALE GENOMIC DNA]</scope>
    <source>
        <strain evidence="2 3">10.1.1</strain>
    </source>
</reference>
<keyword evidence="3" id="KW-1185">Reference proteome</keyword>
<dbReference type="EMBL" id="CP093547">
    <property type="protein sequence ID" value="UNP29224.1"/>
    <property type="molecule type" value="Genomic_DNA"/>
</dbReference>
<organism evidence="2 3">
    <name type="scientific">Lysobacter gummosus</name>
    <dbReference type="NCBI Taxonomy" id="262324"/>
    <lineage>
        <taxon>Bacteria</taxon>
        <taxon>Pseudomonadati</taxon>
        <taxon>Pseudomonadota</taxon>
        <taxon>Gammaproteobacteria</taxon>
        <taxon>Lysobacterales</taxon>
        <taxon>Lysobacteraceae</taxon>
        <taxon>Lysobacter</taxon>
    </lineage>
</organism>
<protein>
    <recommendedName>
        <fullName evidence="4">Lipoprotein</fullName>
    </recommendedName>
</protein>
<feature type="chain" id="PRO_5047075615" description="Lipoprotein" evidence="1">
    <location>
        <begin position="25"/>
        <end position="209"/>
    </location>
</feature>
<dbReference type="PROSITE" id="PS51257">
    <property type="entry name" value="PROKAR_LIPOPROTEIN"/>
    <property type="match status" value="1"/>
</dbReference>
<evidence type="ECO:0008006" key="4">
    <source>
        <dbReference type="Google" id="ProtNLM"/>
    </source>
</evidence>
<evidence type="ECO:0000256" key="1">
    <source>
        <dbReference type="SAM" id="SignalP"/>
    </source>
</evidence>
<dbReference type="RefSeq" id="WP_148649091.1">
    <property type="nucleotide sequence ID" value="NZ_CP011131.1"/>
</dbReference>
<feature type="signal peptide" evidence="1">
    <location>
        <begin position="1"/>
        <end position="24"/>
    </location>
</feature>
<sequence>MKKRLITMAATLICAMLATSGCSSKSGTKMPTYKQNPNPTQVFDLTITTDKAPGPFSVAAAFMQYDITNMDCLPPAESFSGVQTTPISTLLPVALTKTGDSTYHCQFALDGLVDGDYFGHGVCHFKPIVASVRFQATGAASDTRFRATLYAEDLATQPQLTTYYWRGGYPRDKKIEGYPDNGSAGPDGFKESLRDDLFSITMTAKMVQP</sequence>
<evidence type="ECO:0000313" key="3">
    <source>
        <dbReference type="Proteomes" id="UP000829194"/>
    </source>
</evidence>
<dbReference type="Proteomes" id="UP000829194">
    <property type="component" value="Chromosome"/>
</dbReference>
<proteinExistence type="predicted"/>
<evidence type="ECO:0000313" key="2">
    <source>
        <dbReference type="EMBL" id="UNP29224.1"/>
    </source>
</evidence>